<organism evidence="3">
    <name type="scientific">Pseudidiomarina aestuarii</name>
    <dbReference type="NCBI Taxonomy" id="624146"/>
    <lineage>
        <taxon>Bacteria</taxon>
        <taxon>Pseudomonadati</taxon>
        <taxon>Pseudomonadota</taxon>
        <taxon>Gammaproteobacteria</taxon>
        <taxon>Alteromonadales</taxon>
        <taxon>Idiomarinaceae</taxon>
        <taxon>Pseudidiomarina</taxon>
    </lineage>
</organism>
<feature type="compositionally biased region" description="Acidic residues" evidence="1">
    <location>
        <begin position="110"/>
        <end position="119"/>
    </location>
</feature>
<feature type="compositionally biased region" description="Basic and acidic residues" evidence="1">
    <location>
        <begin position="55"/>
        <end position="109"/>
    </location>
</feature>
<keyword evidence="2" id="KW-0732">Signal</keyword>
<comment type="caution">
    <text evidence="3">The sequence shown here is derived from an EMBL/GenBank/DDBJ whole genome shotgun (WGS) entry which is preliminary data.</text>
</comment>
<evidence type="ECO:0000313" key="3">
    <source>
        <dbReference type="EMBL" id="PTB86414.1"/>
    </source>
</evidence>
<feature type="signal peptide" evidence="2">
    <location>
        <begin position="1"/>
        <end position="22"/>
    </location>
</feature>
<evidence type="ECO:0000256" key="1">
    <source>
        <dbReference type="SAM" id="MobiDB-lite"/>
    </source>
</evidence>
<sequence length="119" mass="13448">MFKKLFLSTAIVTAFAAAPVVAGNQNDTNPNDPEWEKKGDRVVNTNRDQNGTKQKNNDKRNKQDGTTKNYDDVSHGDKKVTPDRKAYDKENNRDKDSIKNQQHPAHEMGEGDETPYEGQ</sequence>
<proteinExistence type="predicted"/>
<evidence type="ECO:0000256" key="2">
    <source>
        <dbReference type="SAM" id="SignalP"/>
    </source>
</evidence>
<accession>A0A2T4CXX7</accession>
<feature type="region of interest" description="Disordered" evidence="1">
    <location>
        <begin position="18"/>
        <end position="119"/>
    </location>
</feature>
<dbReference type="AlphaFoldDB" id="A0A2T4CXX7"/>
<protein>
    <submittedName>
        <fullName evidence="3">Uncharacterized protein</fullName>
    </submittedName>
</protein>
<feature type="chain" id="PRO_5015538082" evidence="2">
    <location>
        <begin position="23"/>
        <end position="119"/>
    </location>
</feature>
<reference evidence="3" key="1">
    <citation type="submission" date="2018-03" db="EMBL/GenBank/DDBJ databases">
        <title>Cross-interface Injection: A General Nanoliter Liquid Handling Method Applied to Single Cells Genome Amplification Automated Nanoliter Liquid Handling Applied to Single Cell Multiple Displacement Amplification.</title>
        <authorList>
            <person name="Yun J."/>
            <person name="Xu P."/>
            <person name="Xu J."/>
            <person name="Dai X."/>
            <person name="Wang Y."/>
            <person name="Zheng X."/>
            <person name="Cao C."/>
            <person name="Yi Q."/>
            <person name="Zhu Y."/>
            <person name="Wang L."/>
            <person name="Dong Z."/>
            <person name="Huang Y."/>
            <person name="Huang L."/>
            <person name="Du W."/>
        </authorList>
    </citation>
    <scope>NUCLEOTIDE SEQUENCE [LARGE SCALE GENOMIC DNA]</scope>
    <source>
        <strain evidence="3">Z-D3-2</strain>
    </source>
</reference>
<dbReference type="EMBL" id="PYVN01000018">
    <property type="protein sequence ID" value="PTB86414.1"/>
    <property type="molecule type" value="Genomic_DNA"/>
</dbReference>
<name>A0A2T4CXX7_9GAMM</name>
<gene>
    <name evidence="3" type="ORF">C9940_02545</name>
</gene>
<feature type="compositionally biased region" description="Polar residues" evidence="1">
    <location>
        <begin position="43"/>
        <end position="52"/>
    </location>
</feature>